<dbReference type="EMBL" id="BMIA01000004">
    <property type="protein sequence ID" value="GGH48323.1"/>
    <property type="molecule type" value="Genomic_DNA"/>
</dbReference>
<dbReference type="RefSeq" id="WP_188937439.1">
    <property type="nucleotide sequence ID" value="NZ_BMIA01000004.1"/>
</dbReference>
<reference evidence="2" key="1">
    <citation type="journal article" date="2019" name="Int. J. Syst. Evol. Microbiol.">
        <title>The Global Catalogue of Microorganisms (GCM) 10K type strain sequencing project: providing services to taxonomists for standard genome sequencing and annotation.</title>
        <authorList>
            <consortium name="The Broad Institute Genomics Platform"/>
            <consortium name="The Broad Institute Genome Sequencing Center for Infectious Disease"/>
            <person name="Wu L."/>
            <person name="Ma J."/>
        </authorList>
    </citation>
    <scope>NUCLEOTIDE SEQUENCE [LARGE SCALE GENOMIC DNA]</scope>
    <source>
        <strain evidence="2">CGMCC 1.15288</strain>
    </source>
</reference>
<gene>
    <name evidence="1" type="ORF">GCM10007423_49420</name>
</gene>
<evidence type="ECO:0000313" key="2">
    <source>
        <dbReference type="Proteomes" id="UP000600214"/>
    </source>
</evidence>
<keyword evidence="2" id="KW-1185">Reference proteome</keyword>
<sequence length="85" mass="9197">MSRIFANFKGSTQQVSTYLKRLGEDKIGLIAEVLPRTTAPPAQSTPGSGCKKTQLKNAMELAGYRQQLRGQGLDTGKNRGIGLDM</sequence>
<name>A0ABQ1Z5M4_9BACT</name>
<organism evidence="1 2">
    <name type="scientific">Dyadobacter endophyticus</name>
    <dbReference type="NCBI Taxonomy" id="1749036"/>
    <lineage>
        <taxon>Bacteria</taxon>
        <taxon>Pseudomonadati</taxon>
        <taxon>Bacteroidota</taxon>
        <taxon>Cytophagia</taxon>
        <taxon>Cytophagales</taxon>
        <taxon>Spirosomataceae</taxon>
        <taxon>Dyadobacter</taxon>
    </lineage>
</organism>
<protein>
    <submittedName>
        <fullName evidence="1">Uncharacterized protein</fullName>
    </submittedName>
</protein>
<dbReference type="Proteomes" id="UP000600214">
    <property type="component" value="Unassembled WGS sequence"/>
</dbReference>
<accession>A0ABQ1Z5M4</accession>
<evidence type="ECO:0000313" key="1">
    <source>
        <dbReference type="EMBL" id="GGH48323.1"/>
    </source>
</evidence>
<proteinExistence type="predicted"/>
<comment type="caution">
    <text evidence="1">The sequence shown here is derived from an EMBL/GenBank/DDBJ whole genome shotgun (WGS) entry which is preliminary data.</text>
</comment>